<keyword evidence="2" id="KW-1185">Reference proteome</keyword>
<reference evidence="2" key="1">
    <citation type="submission" date="2023-01" db="EMBL/GenBank/DDBJ databases">
        <title>Key to firefly adult light organ development and bioluminescence: homeobox transcription factors regulate luciferase expression and transportation to peroxisome.</title>
        <authorList>
            <person name="Fu X."/>
        </authorList>
    </citation>
    <scope>NUCLEOTIDE SEQUENCE [LARGE SCALE GENOMIC DNA]</scope>
</reference>
<protein>
    <submittedName>
        <fullName evidence="1">Uncharacterized protein</fullName>
    </submittedName>
</protein>
<sequence length="163" mass="18402">MSLIGYIEQLNPKKSDDGKVCFCCGRKHDSDKCPAKEWEYFSCRKKGHINKVCKKGNVHNVEETHAGSSKGDSKSIFLDLGFLSNLDSNIKDTVKVNLVVEQKRVIFEIDSGACHVYPVRYDLRMLTRQNVSILGKAMVSVNFGSHNFNLPRVILRGNHKFSP</sequence>
<proteinExistence type="predicted"/>
<evidence type="ECO:0000313" key="1">
    <source>
        <dbReference type="EMBL" id="KAK4874066.1"/>
    </source>
</evidence>
<gene>
    <name evidence="1" type="ORF">RN001_013426</name>
</gene>
<dbReference type="AlphaFoldDB" id="A0AAN7S718"/>
<dbReference type="EMBL" id="JARPUR010000006">
    <property type="protein sequence ID" value="KAK4874066.1"/>
    <property type="molecule type" value="Genomic_DNA"/>
</dbReference>
<accession>A0AAN7S718</accession>
<evidence type="ECO:0000313" key="2">
    <source>
        <dbReference type="Proteomes" id="UP001353858"/>
    </source>
</evidence>
<organism evidence="1 2">
    <name type="scientific">Aquatica leii</name>
    <dbReference type="NCBI Taxonomy" id="1421715"/>
    <lineage>
        <taxon>Eukaryota</taxon>
        <taxon>Metazoa</taxon>
        <taxon>Ecdysozoa</taxon>
        <taxon>Arthropoda</taxon>
        <taxon>Hexapoda</taxon>
        <taxon>Insecta</taxon>
        <taxon>Pterygota</taxon>
        <taxon>Neoptera</taxon>
        <taxon>Endopterygota</taxon>
        <taxon>Coleoptera</taxon>
        <taxon>Polyphaga</taxon>
        <taxon>Elateriformia</taxon>
        <taxon>Elateroidea</taxon>
        <taxon>Lampyridae</taxon>
        <taxon>Luciolinae</taxon>
        <taxon>Aquatica</taxon>
    </lineage>
</organism>
<comment type="caution">
    <text evidence="1">The sequence shown here is derived from an EMBL/GenBank/DDBJ whole genome shotgun (WGS) entry which is preliminary data.</text>
</comment>
<name>A0AAN7S718_9COLE</name>
<dbReference type="Proteomes" id="UP001353858">
    <property type="component" value="Unassembled WGS sequence"/>
</dbReference>